<dbReference type="EMBL" id="JAQQAF010000004">
    <property type="protein sequence ID" value="KAJ8492548.1"/>
    <property type="molecule type" value="Genomic_DNA"/>
</dbReference>
<comment type="caution">
    <text evidence="1">The sequence shown here is derived from an EMBL/GenBank/DDBJ whole genome shotgun (WGS) entry which is preliminary data.</text>
</comment>
<sequence>MVQSSTTVPYCSRSSEASDDVECSGNSCRSCTAVLVADCIALGCCPCAVVNMLALTLVKVPWIVSRRCWQSLKRRGASQRRRVAVAADAATVGREGTSSEMKRNYKWNEEGVAGERKGHSGRGRLPSSLGADDGVWEELYRVGNWGFGRVSFSVIQREWHSGKHASGDGELGEQR</sequence>
<dbReference type="Proteomes" id="UP001222027">
    <property type="component" value="Unassembled WGS sequence"/>
</dbReference>
<evidence type="ECO:0000313" key="1">
    <source>
        <dbReference type="EMBL" id="KAJ8492548.1"/>
    </source>
</evidence>
<proteinExistence type="predicted"/>
<dbReference type="PANTHER" id="PTHR33264">
    <property type="entry name" value="EXPRESSED PROTEIN"/>
    <property type="match status" value="1"/>
</dbReference>
<name>A0AAV8PJY9_ENSVE</name>
<keyword evidence="2" id="KW-1185">Reference proteome</keyword>
<dbReference type="AlphaFoldDB" id="A0AAV8PJY9"/>
<accession>A0AAV8PJY9</accession>
<protein>
    <submittedName>
        <fullName evidence="1">Uncharacterized protein</fullName>
    </submittedName>
</protein>
<evidence type="ECO:0000313" key="2">
    <source>
        <dbReference type="Proteomes" id="UP001222027"/>
    </source>
</evidence>
<dbReference type="PANTHER" id="PTHR33264:SF6">
    <property type="entry name" value="OS01G0638800 PROTEIN"/>
    <property type="match status" value="1"/>
</dbReference>
<organism evidence="1 2">
    <name type="scientific">Ensete ventricosum</name>
    <name type="common">Abyssinian banana</name>
    <name type="synonym">Musa ensete</name>
    <dbReference type="NCBI Taxonomy" id="4639"/>
    <lineage>
        <taxon>Eukaryota</taxon>
        <taxon>Viridiplantae</taxon>
        <taxon>Streptophyta</taxon>
        <taxon>Embryophyta</taxon>
        <taxon>Tracheophyta</taxon>
        <taxon>Spermatophyta</taxon>
        <taxon>Magnoliopsida</taxon>
        <taxon>Liliopsida</taxon>
        <taxon>Zingiberales</taxon>
        <taxon>Musaceae</taxon>
        <taxon>Ensete</taxon>
    </lineage>
</organism>
<gene>
    <name evidence="1" type="ORF">OPV22_014269</name>
</gene>
<reference evidence="1 2" key="1">
    <citation type="submission" date="2022-12" db="EMBL/GenBank/DDBJ databases">
        <title>Chromosome-scale assembly of the Ensete ventricosum genome.</title>
        <authorList>
            <person name="Dussert Y."/>
            <person name="Stocks J."/>
            <person name="Wendawek A."/>
            <person name="Woldeyes F."/>
            <person name="Nichols R.A."/>
            <person name="Borrell J.S."/>
        </authorList>
    </citation>
    <scope>NUCLEOTIDE SEQUENCE [LARGE SCALE GENOMIC DNA]</scope>
    <source>
        <strain evidence="2">cv. Maze</strain>
        <tissue evidence="1">Seeds</tissue>
    </source>
</reference>